<dbReference type="Proteomes" id="UP000579647">
    <property type="component" value="Unassembled WGS sequence"/>
</dbReference>
<proteinExistence type="predicted"/>
<name>A0A840W3X3_9ACTN</name>
<gene>
    <name evidence="2" type="ORF">HNR07_001140</name>
</gene>
<protein>
    <recommendedName>
        <fullName evidence="1">VOC domain-containing protein</fullName>
    </recommendedName>
</protein>
<dbReference type="PROSITE" id="PS51819">
    <property type="entry name" value="VOC"/>
    <property type="match status" value="2"/>
</dbReference>
<dbReference type="RefSeq" id="WP_184362793.1">
    <property type="nucleotide sequence ID" value="NZ_BAAAKM010000103.1"/>
</dbReference>
<evidence type="ECO:0000259" key="1">
    <source>
        <dbReference type="PROSITE" id="PS51819"/>
    </source>
</evidence>
<reference evidence="2 3" key="1">
    <citation type="submission" date="2020-08" db="EMBL/GenBank/DDBJ databases">
        <title>Sequencing the genomes of 1000 actinobacteria strains.</title>
        <authorList>
            <person name="Klenk H.-P."/>
        </authorList>
    </citation>
    <scope>NUCLEOTIDE SEQUENCE [LARGE SCALE GENOMIC DNA]</scope>
    <source>
        <strain evidence="2 3">DSM 44598</strain>
    </source>
</reference>
<dbReference type="InterPro" id="IPR052164">
    <property type="entry name" value="Anthracycline_SecMetBiosynth"/>
</dbReference>
<evidence type="ECO:0000313" key="3">
    <source>
        <dbReference type="Proteomes" id="UP000579647"/>
    </source>
</evidence>
<dbReference type="EMBL" id="JACHDO010000001">
    <property type="protein sequence ID" value="MBB5490003.1"/>
    <property type="molecule type" value="Genomic_DNA"/>
</dbReference>
<keyword evidence="3" id="KW-1185">Reference proteome</keyword>
<feature type="domain" description="VOC" evidence="1">
    <location>
        <begin position="142"/>
        <end position="288"/>
    </location>
</feature>
<dbReference type="AlphaFoldDB" id="A0A840W3X3"/>
<feature type="domain" description="VOC" evidence="1">
    <location>
        <begin position="13"/>
        <end position="131"/>
    </location>
</feature>
<dbReference type="Pfam" id="PF00903">
    <property type="entry name" value="Glyoxalase"/>
    <property type="match status" value="2"/>
</dbReference>
<accession>A0A840W3X3</accession>
<sequence>MATREQARYPAGVPCWVELTEANGELSTSFFGDLLGWRFEDRAPEGAAAPYFVASLPDQDGDVAGFGSLLAEPVQNPVWTTYVRVDSADESAERVSTAGGTVLQGPTDVEGVARVAVCTDPAGARFGLWEARGSGGAHLVNRPDTWNFSNLVTSDPEAAADFYGKVFGWRTQNVRFGGGAQDATMLLLPGYGDFLEELAPGTKDRHAESGAPEGFSDAVGWLSAVPYEALAETVAQWSVEFSVADAESVLIRAAQLGGTVVTPLADMGGMRYGAFQDPRGAAMAINEFHHLSS</sequence>
<organism evidence="2 3">
    <name type="scientific">Nocardiopsis metallicus</name>
    <dbReference type="NCBI Taxonomy" id="179819"/>
    <lineage>
        <taxon>Bacteria</taxon>
        <taxon>Bacillati</taxon>
        <taxon>Actinomycetota</taxon>
        <taxon>Actinomycetes</taxon>
        <taxon>Streptosporangiales</taxon>
        <taxon>Nocardiopsidaceae</taxon>
        <taxon>Nocardiopsis</taxon>
    </lineage>
</organism>
<dbReference type="PANTHER" id="PTHR33993">
    <property type="entry name" value="GLYOXALASE-RELATED"/>
    <property type="match status" value="1"/>
</dbReference>
<dbReference type="InterPro" id="IPR004360">
    <property type="entry name" value="Glyas_Fos-R_dOase_dom"/>
</dbReference>
<comment type="caution">
    <text evidence="2">The sequence shown here is derived from an EMBL/GenBank/DDBJ whole genome shotgun (WGS) entry which is preliminary data.</text>
</comment>
<dbReference type="InterPro" id="IPR029068">
    <property type="entry name" value="Glyas_Bleomycin-R_OHBP_Dase"/>
</dbReference>
<dbReference type="Gene3D" id="3.10.180.10">
    <property type="entry name" value="2,3-Dihydroxybiphenyl 1,2-Dioxygenase, domain 1"/>
    <property type="match status" value="2"/>
</dbReference>
<dbReference type="PANTHER" id="PTHR33993:SF14">
    <property type="entry name" value="GB|AAF24581.1"/>
    <property type="match status" value="1"/>
</dbReference>
<dbReference type="CDD" id="cd07247">
    <property type="entry name" value="SgaA_N_like"/>
    <property type="match status" value="1"/>
</dbReference>
<dbReference type="InterPro" id="IPR037523">
    <property type="entry name" value="VOC_core"/>
</dbReference>
<dbReference type="SUPFAM" id="SSF54593">
    <property type="entry name" value="Glyoxalase/Bleomycin resistance protein/Dihydroxybiphenyl dioxygenase"/>
    <property type="match status" value="2"/>
</dbReference>
<evidence type="ECO:0000313" key="2">
    <source>
        <dbReference type="EMBL" id="MBB5490003.1"/>
    </source>
</evidence>